<comment type="cofactor">
    <cofactor evidence="1">
        <name>Mn(2+)</name>
        <dbReference type="ChEBI" id="CHEBI:29035"/>
    </cofactor>
</comment>
<dbReference type="NCBIfam" id="NF002378">
    <property type="entry name" value="PRK01372.1"/>
    <property type="match status" value="1"/>
</dbReference>
<comment type="function">
    <text evidence="13">Cell wall formation.</text>
</comment>
<dbReference type="EMBL" id="JAINWA010000003">
    <property type="protein sequence ID" value="MCD1655248.1"/>
    <property type="molecule type" value="Genomic_DNA"/>
</dbReference>
<keyword evidence="9 13" id="KW-0573">Peptidoglycan synthesis</keyword>
<dbReference type="HAMAP" id="MF_00047">
    <property type="entry name" value="Dala_Dala_lig"/>
    <property type="match status" value="1"/>
</dbReference>
<feature type="active site" evidence="14">
    <location>
        <position position="329"/>
    </location>
</feature>
<dbReference type="InterPro" id="IPR011095">
    <property type="entry name" value="Dala_Dala_lig_C"/>
</dbReference>
<feature type="binding site" evidence="15">
    <location>
        <begin position="223"/>
        <end position="230"/>
    </location>
    <ligand>
        <name>ATP</name>
        <dbReference type="ChEBI" id="CHEBI:30616"/>
    </ligand>
</feature>
<dbReference type="GO" id="GO:0005829">
    <property type="term" value="C:cytosol"/>
    <property type="evidence" value="ECO:0007669"/>
    <property type="project" value="TreeGrafter"/>
</dbReference>
<feature type="binding site" evidence="15">
    <location>
        <position position="138"/>
    </location>
    <ligand>
        <name>ATP</name>
        <dbReference type="ChEBI" id="CHEBI:30616"/>
    </ligand>
</feature>
<evidence type="ECO:0000256" key="11">
    <source>
        <dbReference type="ARBA" id="ARBA00023316"/>
    </source>
</evidence>
<evidence type="ECO:0000313" key="20">
    <source>
        <dbReference type="Proteomes" id="UP001198163"/>
    </source>
</evidence>
<dbReference type="Proteomes" id="UP001198163">
    <property type="component" value="Unassembled WGS sequence"/>
</dbReference>
<feature type="active site" evidence="14">
    <location>
        <position position="193"/>
    </location>
</feature>
<keyword evidence="11 13" id="KW-0961">Cell wall biogenesis/degradation</keyword>
<dbReference type="GO" id="GO:0005524">
    <property type="term" value="F:ATP binding"/>
    <property type="evidence" value="ECO:0007669"/>
    <property type="project" value="UniProtKB-UniRule"/>
</dbReference>
<evidence type="ECO:0000256" key="16">
    <source>
        <dbReference type="PIRSR" id="PIRSR039102-3"/>
    </source>
</evidence>
<evidence type="ECO:0000256" key="5">
    <source>
        <dbReference type="ARBA" id="ARBA00022741"/>
    </source>
</evidence>
<evidence type="ECO:0000256" key="10">
    <source>
        <dbReference type="ARBA" id="ARBA00023211"/>
    </source>
</evidence>
<dbReference type="GO" id="GO:0071555">
    <property type="term" value="P:cell wall organization"/>
    <property type="evidence" value="ECO:0007669"/>
    <property type="project" value="UniProtKB-KW"/>
</dbReference>
<evidence type="ECO:0000256" key="13">
    <source>
        <dbReference type="HAMAP-Rule" id="MF_00047"/>
    </source>
</evidence>
<feature type="binding site" evidence="15">
    <location>
        <begin position="193"/>
        <end position="194"/>
    </location>
    <ligand>
        <name>ATP</name>
        <dbReference type="ChEBI" id="CHEBI:30616"/>
    </ligand>
</feature>
<dbReference type="InterPro" id="IPR011761">
    <property type="entry name" value="ATP-grasp"/>
</dbReference>
<dbReference type="PROSITE" id="PS00843">
    <property type="entry name" value="DALA_DALA_LIGASE_1"/>
    <property type="match status" value="1"/>
</dbReference>
<dbReference type="PROSITE" id="PS50975">
    <property type="entry name" value="ATP_GRASP"/>
    <property type="match status" value="1"/>
</dbReference>
<gene>
    <name evidence="13" type="primary">ddl</name>
    <name evidence="19" type="ORF">K7J14_11145</name>
</gene>
<feature type="binding site" evidence="16">
    <location>
        <position position="320"/>
    </location>
    <ligand>
        <name>Mg(2+)</name>
        <dbReference type="ChEBI" id="CHEBI:18420"/>
        <label>2</label>
    </ligand>
</feature>
<reference evidence="19" key="1">
    <citation type="submission" date="2021-08" db="EMBL/GenBank/DDBJ databases">
        <title>Comparative analyses of Brucepasteria parasyntrophica and Teretinema zuelzerae.</title>
        <authorList>
            <person name="Song Y."/>
            <person name="Brune A."/>
        </authorList>
    </citation>
    <scope>NUCLEOTIDE SEQUENCE</scope>
    <source>
        <strain evidence="19">DSM 1903</strain>
    </source>
</reference>
<dbReference type="EC" id="6.3.2.4" evidence="13"/>
<dbReference type="NCBIfam" id="TIGR01205">
    <property type="entry name" value="D_ala_D_alaTIGR"/>
    <property type="match status" value="1"/>
</dbReference>
<dbReference type="PIRSF" id="PIRSF039102">
    <property type="entry name" value="Ddl/VanB"/>
    <property type="match status" value="1"/>
</dbReference>
<dbReference type="PANTHER" id="PTHR23132">
    <property type="entry name" value="D-ALANINE--D-ALANINE LIGASE"/>
    <property type="match status" value="1"/>
</dbReference>
<comment type="caution">
    <text evidence="19">The sequence shown here is derived from an EMBL/GenBank/DDBJ whole genome shotgun (WGS) entry which is preliminary data.</text>
</comment>
<keyword evidence="5 15" id="KW-0547">Nucleotide-binding</keyword>
<dbReference type="InterPro" id="IPR013815">
    <property type="entry name" value="ATP_grasp_subdomain_1"/>
</dbReference>
<evidence type="ECO:0000256" key="6">
    <source>
        <dbReference type="ARBA" id="ARBA00022840"/>
    </source>
</evidence>
<comment type="pathway">
    <text evidence="13">Cell wall biogenesis; peptidoglycan biosynthesis.</text>
</comment>
<evidence type="ECO:0000256" key="8">
    <source>
        <dbReference type="ARBA" id="ARBA00022960"/>
    </source>
</evidence>
<dbReference type="InterPro" id="IPR000291">
    <property type="entry name" value="D-Ala_lig_Van_CS"/>
</dbReference>
<dbReference type="InterPro" id="IPR005905">
    <property type="entry name" value="D_ala_D_ala"/>
</dbReference>
<comment type="similarity">
    <text evidence="2 13">Belongs to the D-alanine--D-alanine ligase family.</text>
</comment>
<evidence type="ECO:0000256" key="2">
    <source>
        <dbReference type="ARBA" id="ARBA00010871"/>
    </source>
</evidence>
<proteinExistence type="inferred from homology"/>
<dbReference type="NCBIfam" id="NF002528">
    <property type="entry name" value="PRK01966.1-4"/>
    <property type="match status" value="1"/>
</dbReference>
<dbReference type="InterPro" id="IPR011127">
    <property type="entry name" value="Dala_Dala_lig_N"/>
</dbReference>
<keyword evidence="8 13" id="KW-0133">Cell shape</keyword>
<feature type="binding site" evidence="15">
    <location>
        <begin position="185"/>
        <end position="187"/>
    </location>
    <ligand>
        <name>ATP</name>
        <dbReference type="ChEBI" id="CHEBI:30616"/>
    </ligand>
</feature>
<dbReference type="InterPro" id="IPR016185">
    <property type="entry name" value="PreATP-grasp_dom_sf"/>
</dbReference>
<keyword evidence="6 17" id="KW-0067">ATP-binding</keyword>
<dbReference type="SUPFAM" id="SSF56059">
    <property type="entry name" value="Glutathione synthetase ATP-binding domain-like"/>
    <property type="match status" value="1"/>
</dbReference>
<feature type="binding site" evidence="16">
    <location>
        <position position="304"/>
    </location>
    <ligand>
        <name>Mg(2+)</name>
        <dbReference type="ChEBI" id="CHEBI:18420"/>
        <label>1</label>
    </ligand>
</feature>
<feature type="binding site" evidence="16">
    <location>
        <position position="318"/>
    </location>
    <ligand>
        <name>Mg(2+)</name>
        <dbReference type="ChEBI" id="CHEBI:18420"/>
        <label>2</label>
    </ligand>
</feature>
<feature type="domain" description="ATP-grasp" evidence="18">
    <location>
        <begin position="142"/>
        <end position="351"/>
    </location>
</feature>
<dbReference type="GO" id="GO:0009252">
    <property type="term" value="P:peptidoglycan biosynthetic process"/>
    <property type="evidence" value="ECO:0007669"/>
    <property type="project" value="UniProtKB-UniRule"/>
</dbReference>
<dbReference type="AlphaFoldDB" id="A0AAE3EK15"/>
<dbReference type="FunFam" id="3.30.470.20:FF:000008">
    <property type="entry name" value="D-alanine--D-alanine ligase"/>
    <property type="match status" value="1"/>
</dbReference>
<evidence type="ECO:0000256" key="9">
    <source>
        <dbReference type="ARBA" id="ARBA00022984"/>
    </source>
</evidence>
<protein>
    <recommendedName>
        <fullName evidence="13">D-alanine--D-alanine ligase</fullName>
        <ecNumber evidence="13">6.3.2.4</ecNumber>
    </recommendedName>
    <alternativeName>
        <fullName evidence="13">D-Ala-D-Ala ligase</fullName>
    </alternativeName>
    <alternativeName>
        <fullName evidence="13">D-alanylalanine synthetase</fullName>
    </alternativeName>
</protein>
<dbReference type="GO" id="GO:0046872">
    <property type="term" value="F:metal ion binding"/>
    <property type="evidence" value="ECO:0007669"/>
    <property type="project" value="UniProtKB-KW"/>
</dbReference>
<evidence type="ECO:0000256" key="7">
    <source>
        <dbReference type="ARBA" id="ARBA00022842"/>
    </source>
</evidence>
<keyword evidence="4 16" id="KW-0479">Metal-binding</keyword>
<keyword evidence="10 16" id="KW-0464">Manganese</keyword>
<dbReference type="RefSeq" id="WP_230756163.1">
    <property type="nucleotide sequence ID" value="NZ_JAINWA010000003.1"/>
</dbReference>
<evidence type="ECO:0000256" key="1">
    <source>
        <dbReference type="ARBA" id="ARBA00001936"/>
    </source>
</evidence>
<dbReference type="PROSITE" id="PS00844">
    <property type="entry name" value="DALA_DALA_LIGASE_2"/>
    <property type="match status" value="1"/>
</dbReference>
<evidence type="ECO:0000256" key="15">
    <source>
        <dbReference type="PIRSR" id="PIRSR039102-2"/>
    </source>
</evidence>
<sequence length="368" mass="39637">MNIAVLYGGKSGEHEVSLRSASAIARHIPAEANGVVLIGITKNGAWHLQSGEALQKVRSDHSALLTVEESPETLVSVVPGAGGAGALRCAGKAIPVDVVFPVLHGTFGEDGTVQGLCEMADLPYVGGGVMASAVAMDKEKTKILWQAAGLPVVPFIAVKYAHWVNEAERRLLVQKADKELGWPMFVKPACAGSSVGAARASNAEELEKRAGEAFAWDDKIIIEPFIPAREIECSVTGNEAPVAYTPGEIIPTHEFYDYDAKYNDPDGASLKIPADLSDQTTKKVRQIAVEAYKTLDLSGLSRVDFFIDKRNDALYLNEINTIPGFTSISMFAKMCEASGLPYPDLVMKLVHLAKARFDARRNLRTSRA</sequence>
<evidence type="ECO:0000256" key="12">
    <source>
        <dbReference type="ARBA" id="ARBA00047614"/>
    </source>
</evidence>
<evidence type="ECO:0000313" key="19">
    <source>
        <dbReference type="EMBL" id="MCD1655248.1"/>
    </source>
</evidence>
<evidence type="ECO:0000256" key="3">
    <source>
        <dbReference type="ARBA" id="ARBA00022598"/>
    </source>
</evidence>
<dbReference type="PANTHER" id="PTHR23132:SF25">
    <property type="entry name" value="D-ALANINE--D-ALANINE LIGASE A"/>
    <property type="match status" value="1"/>
</dbReference>
<keyword evidence="20" id="KW-1185">Reference proteome</keyword>
<feature type="active site" evidence="14">
    <location>
        <position position="13"/>
    </location>
</feature>
<dbReference type="Gene3D" id="3.40.50.20">
    <property type="match status" value="1"/>
</dbReference>
<feature type="binding site" evidence="16">
    <location>
        <position position="318"/>
    </location>
    <ligand>
        <name>Mg(2+)</name>
        <dbReference type="ChEBI" id="CHEBI:18420"/>
        <label>1</label>
    </ligand>
</feature>
<keyword evidence="7 16" id="KW-0460">Magnesium</keyword>
<comment type="subcellular location">
    <subcellularLocation>
        <location evidence="13">Cytoplasm</location>
    </subcellularLocation>
</comment>
<feature type="binding site" evidence="15">
    <location>
        <begin position="317"/>
        <end position="318"/>
    </location>
    <ligand>
        <name>ATP</name>
        <dbReference type="ChEBI" id="CHEBI:30616"/>
    </ligand>
</feature>
<accession>A0AAE3EK15</accession>
<dbReference type="GO" id="GO:0008360">
    <property type="term" value="P:regulation of cell shape"/>
    <property type="evidence" value="ECO:0007669"/>
    <property type="project" value="UniProtKB-KW"/>
</dbReference>
<evidence type="ECO:0000256" key="14">
    <source>
        <dbReference type="PIRSR" id="PIRSR039102-1"/>
    </source>
</evidence>
<dbReference type="GO" id="GO:0008716">
    <property type="term" value="F:D-alanine-D-alanine ligase activity"/>
    <property type="evidence" value="ECO:0007669"/>
    <property type="project" value="UniProtKB-UniRule"/>
</dbReference>
<dbReference type="Pfam" id="PF07478">
    <property type="entry name" value="Dala_Dala_lig_C"/>
    <property type="match status" value="1"/>
</dbReference>
<dbReference type="Gene3D" id="3.30.1490.20">
    <property type="entry name" value="ATP-grasp fold, A domain"/>
    <property type="match status" value="1"/>
</dbReference>
<name>A0AAE3EK15_9SPIR</name>
<evidence type="ECO:0000256" key="4">
    <source>
        <dbReference type="ARBA" id="ARBA00022723"/>
    </source>
</evidence>
<keyword evidence="3 13" id="KW-0436">Ligase</keyword>
<organism evidence="19 20">
    <name type="scientific">Teretinema zuelzerae</name>
    <dbReference type="NCBI Taxonomy" id="156"/>
    <lineage>
        <taxon>Bacteria</taxon>
        <taxon>Pseudomonadati</taxon>
        <taxon>Spirochaetota</taxon>
        <taxon>Spirochaetia</taxon>
        <taxon>Spirochaetales</taxon>
        <taxon>Treponemataceae</taxon>
        <taxon>Teretinema</taxon>
    </lineage>
</organism>
<dbReference type="Pfam" id="PF01820">
    <property type="entry name" value="Dala_Dala_lig_N"/>
    <property type="match status" value="1"/>
</dbReference>
<evidence type="ECO:0000256" key="17">
    <source>
        <dbReference type="PROSITE-ProRule" id="PRU00409"/>
    </source>
</evidence>
<comment type="cofactor">
    <cofactor evidence="16">
        <name>Mg(2+)</name>
        <dbReference type="ChEBI" id="CHEBI:18420"/>
    </cofactor>
    <cofactor evidence="16">
        <name>Mn(2+)</name>
        <dbReference type="ChEBI" id="CHEBI:29035"/>
    </cofactor>
    <text evidence="16">Binds 2 magnesium or manganese ions per subunit.</text>
</comment>
<evidence type="ECO:0000259" key="18">
    <source>
        <dbReference type="PROSITE" id="PS50975"/>
    </source>
</evidence>
<keyword evidence="13" id="KW-0963">Cytoplasm</keyword>
<dbReference type="SUPFAM" id="SSF52440">
    <property type="entry name" value="PreATP-grasp domain"/>
    <property type="match status" value="1"/>
</dbReference>
<comment type="catalytic activity">
    <reaction evidence="12 13">
        <text>2 D-alanine + ATP = D-alanyl-D-alanine + ADP + phosphate + H(+)</text>
        <dbReference type="Rhea" id="RHEA:11224"/>
        <dbReference type="ChEBI" id="CHEBI:15378"/>
        <dbReference type="ChEBI" id="CHEBI:30616"/>
        <dbReference type="ChEBI" id="CHEBI:43474"/>
        <dbReference type="ChEBI" id="CHEBI:57416"/>
        <dbReference type="ChEBI" id="CHEBI:57822"/>
        <dbReference type="ChEBI" id="CHEBI:456216"/>
        <dbReference type="EC" id="6.3.2.4"/>
    </reaction>
</comment>
<dbReference type="Gene3D" id="3.30.470.20">
    <property type="entry name" value="ATP-grasp fold, B domain"/>
    <property type="match status" value="1"/>
</dbReference>